<evidence type="ECO:0000313" key="4">
    <source>
        <dbReference type="EMBL" id="TKX31976.1"/>
    </source>
</evidence>
<dbReference type="GO" id="GO:0030288">
    <property type="term" value="C:outer membrane-bounded periplasmic space"/>
    <property type="evidence" value="ECO:0007669"/>
    <property type="project" value="TreeGrafter"/>
</dbReference>
<dbReference type="InterPro" id="IPR005653">
    <property type="entry name" value="OstA-like_N"/>
</dbReference>
<feature type="chain" id="PRO_5020454386" evidence="2">
    <location>
        <begin position="19"/>
        <end position="155"/>
    </location>
</feature>
<keyword evidence="1 2" id="KW-0732">Signal</keyword>
<dbReference type="EMBL" id="NXLZ01000001">
    <property type="protein sequence ID" value="TKX31976.1"/>
    <property type="molecule type" value="Genomic_DNA"/>
</dbReference>
<accession>A0A4U7BSG4</accession>
<dbReference type="Proteomes" id="UP000308838">
    <property type="component" value="Unassembled WGS sequence"/>
</dbReference>
<evidence type="ECO:0000256" key="1">
    <source>
        <dbReference type="ARBA" id="ARBA00022729"/>
    </source>
</evidence>
<dbReference type="PANTHER" id="PTHR36504">
    <property type="entry name" value="LIPOPOLYSACCHARIDE EXPORT SYSTEM PROTEIN LPTA"/>
    <property type="match status" value="1"/>
</dbReference>
<gene>
    <name evidence="4" type="ORF">CQA69_00220</name>
</gene>
<dbReference type="AlphaFoldDB" id="A0A4U7BSG4"/>
<evidence type="ECO:0000256" key="2">
    <source>
        <dbReference type="SAM" id="SignalP"/>
    </source>
</evidence>
<dbReference type="RefSeq" id="WP_137619831.1">
    <property type="nucleotide sequence ID" value="NZ_NXLZ01000001.1"/>
</dbReference>
<dbReference type="GO" id="GO:0015920">
    <property type="term" value="P:lipopolysaccharide transport"/>
    <property type="evidence" value="ECO:0007669"/>
    <property type="project" value="TreeGrafter"/>
</dbReference>
<feature type="signal peptide" evidence="2">
    <location>
        <begin position="1"/>
        <end position="18"/>
    </location>
</feature>
<evidence type="ECO:0000313" key="5">
    <source>
        <dbReference type="Proteomes" id="UP000308838"/>
    </source>
</evidence>
<proteinExistence type="predicted"/>
<dbReference type="Gene3D" id="2.60.450.10">
    <property type="entry name" value="Lipopolysaccharide (LPS) transport protein A like domain"/>
    <property type="match status" value="1"/>
</dbReference>
<evidence type="ECO:0000259" key="3">
    <source>
        <dbReference type="Pfam" id="PF03968"/>
    </source>
</evidence>
<dbReference type="GO" id="GO:0017089">
    <property type="term" value="F:glycolipid transfer activity"/>
    <property type="evidence" value="ECO:0007669"/>
    <property type="project" value="TreeGrafter"/>
</dbReference>
<sequence length="155" mass="17859">MVARKIILLFFCISVSLATKIEVKALNFYSDENKGESILTGNVEVKRGDDILNAEKLIIYTDKNRKPVRYEAMQNASFKISLKGKIYQGKGDKFIYNVTNDVYEINGNAYISELKSNQKLYGDRIIVDKKKNIYQVQSKDKKPARFVFDLKQDDN</sequence>
<dbReference type="InterPro" id="IPR052037">
    <property type="entry name" value="LPS_export_LptA"/>
</dbReference>
<dbReference type="OrthoDB" id="5373249at2"/>
<name>A0A4U7BSG4_9BACT</name>
<keyword evidence="5" id="KW-1185">Reference proteome</keyword>
<reference evidence="4 5" key="1">
    <citation type="submission" date="2018-05" db="EMBL/GenBank/DDBJ databases">
        <title>Novel Campyloabacter and Helicobacter Species and Strains.</title>
        <authorList>
            <person name="Mannion A.J."/>
            <person name="Shen Z."/>
            <person name="Fox J.G."/>
        </authorList>
    </citation>
    <scope>NUCLEOTIDE SEQUENCE [LARGE SCALE GENOMIC DNA]</scope>
    <source>
        <strain evidence="5">MIT17-664</strain>
    </source>
</reference>
<feature type="domain" description="Organic solvent tolerance-like N-terminal" evidence="3">
    <location>
        <begin position="22"/>
        <end position="132"/>
    </location>
</feature>
<dbReference type="GO" id="GO:0009279">
    <property type="term" value="C:cell outer membrane"/>
    <property type="evidence" value="ECO:0007669"/>
    <property type="project" value="TreeGrafter"/>
</dbReference>
<dbReference type="PANTHER" id="PTHR36504:SF1">
    <property type="entry name" value="LIPOPOLYSACCHARIDE EXPORT SYSTEM PROTEIN LPTA"/>
    <property type="match status" value="1"/>
</dbReference>
<organism evidence="4 5">
    <name type="scientific">Campylobacter estrildidarum</name>
    <dbReference type="NCBI Taxonomy" id="2510189"/>
    <lineage>
        <taxon>Bacteria</taxon>
        <taxon>Pseudomonadati</taxon>
        <taxon>Campylobacterota</taxon>
        <taxon>Epsilonproteobacteria</taxon>
        <taxon>Campylobacterales</taxon>
        <taxon>Campylobacteraceae</taxon>
        <taxon>Campylobacter</taxon>
    </lineage>
</organism>
<protein>
    <submittedName>
        <fullName evidence="4">Organic solvent tolerance protein OstA</fullName>
    </submittedName>
</protein>
<comment type="caution">
    <text evidence="4">The sequence shown here is derived from an EMBL/GenBank/DDBJ whole genome shotgun (WGS) entry which is preliminary data.</text>
</comment>
<dbReference type="Pfam" id="PF03968">
    <property type="entry name" value="LptD_N"/>
    <property type="match status" value="1"/>
</dbReference>